<evidence type="ECO:0008006" key="4">
    <source>
        <dbReference type="Google" id="ProtNLM"/>
    </source>
</evidence>
<keyword evidence="3" id="KW-1185">Reference proteome</keyword>
<dbReference type="PANTHER" id="PTHR46603">
    <property type="entry name" value="ABSCISSION/NOCUT CHECKPOINT REGULATOR"/>
    <property type="match status" value="1"/>
</dbReference>
<sequence length="416" mass="44610">MASPRPSDDQSLLERLNALKPTSVTLDKSAITAPSISTEQDTAGPSAAPRREDALAERLRILRSQSDSGHGADKGALSSSQPQPPAATPAARSAQRQDKKQQAYQGPADGYPSITNAEQQLSDDDDAYLPFLQAGDDDQQALDDLLEGLGEFDLGGDEDFDTYPKFDPGGEAKKVSALLEQIHKTDPASASSVVSMEITQATTGKASDHVDDDESEGEQMTHEVERILSQARDQLAISEDRAADKETSDEPGGPPSSSGANSNADNKSKSITAPPTAGDDTGHDEGDAAPSFILPDVPSSPLSDDNDDQKSFDFANDISTRMASLKGIAVDAFGLPLAPTFQPQDRQPDSKRKSKKGAGYTDEDQKTWCIVCLDDATVRCVGCNDDVFCARCWRDMHIGPSAGYDERGHRWVKFHR</sequence>
<reference evidence="2" key="1">
    <citation type="journal article" date="2023" name="Mol. Phylogenet. Evol.">
        <title>Genome-scale phylogeny and comparative genomics of the fungal order Sordariales.</title>
        <authorList>
            <person name="Hensen N."/>
            <person name="Bonometti L."/>
            <person name="Westerberg I."/>
            <person name="Brannstrom I.O."/>
            <person name="Guillou S."/>
            <person name="Cros-Aarteil S."/>
            <person name="Calhoun S."/>
            <person name="Haridas S."/>
            <person name="Kuo A."/>
            <person name="Mondo S."/>
            <person name="Pangilinan J."/>
            <person name="Riley R."/>
            <person name="LaButti K."/>
            <person name="Andreopoulos B."/>
            <person name="Lipzen A."/>
            <person name="Chen C."/>
            <person name="Yan M."/>
            <person name="Daum C."/>
            <person name="Ng V."/>
            <person name="Clum A."/>
            <person name="Steindorff A."/>
            <person name="Ohm R.A."/>
            <person name="Martin F."/>
            <person name="Silar P."/>
            <person name="Natvig D.O."/>
            <person name="Lalanne C."/>
            <person name="Gautier V."/>
            <person name="Ament-Velasquez S.L."/>
            <person name="Kruys A."/>
            <person name="Hutchinson M.I."/>
            <person name="Powell A.J."/>
            <person name="Barry K."/>
            <person name="Miller A.N."/>
            <person name="Grigoriev I.V."/>
            <person name="Debuchy R."/>
            <person name="Gladieux P."/>
            <person name="Hiltunen Thoren M."/>
            <person name="Johannesson H."/>
        </authorList>
    </citation>
    <scope>NUCLEOTIDE SEQUENCE</scope>
    <source>
        <strain evidence="2">CBS 118394</strain>
    </source>
</reference>
<evidence type="ECO:0000313" key="2">
    <source>
        <dbReference type="EMBL" id="KAK3329490.1"/>
    </source>
</evidence>
<feature type="region of interest" description="Disordered" evidence="1">
    <location>
        <begin position="338"/>
        <end position="359"/>
    </location>
</feature>
<dbReference type="SUPFAM" id="SSF57845">
    <property type="entry name" value="B-box zinc-binding domain"/>
    <property type="match status" value="1"/>
</dbReference>
<feature type="region of interest" description="Disordered" evidence="1">
    <location>
        <begin position="185"/>
        <end position="311"/>
    </location>
</feature>
<dbReference type="CDD" id="cd19817">
    <property type="entry name" value="Bbox1_ANCHR-like"/>
    <property type="match status" value="1"/>
</dbReference>
<evidence type="ECO:0000256" key="1">
    <source>
        <dbReference type="SAM" id="MobiDB-lite"/>
    </source>
</evidence>
<dbReference type="PANTHER" id="PTHR46603:SF1">
    <property type="entry name" value="ABSCISSION_NOCUT CHECKPOINT REGULATOR"/>
    <property type="match status" value="1"/>
</dbReference>
<feature type="compositionally biased region" description="Low complexity" evidence="1">
    <location>
        <begin position="255"/>
        <end position="265"/>
    </location>
</feature>
<dbReference type="EMBL" id="JAUEDM010000001">
    <property type="protein sequence ID" value="KAK3329490.1"/>
    <property type="molecule type" value="Genomic_DNA"/>
</dbReference>
<feature type="region of interest" description="Disordered" evidence="1">
    <location>
        <begin position="27"/>
        <end position="168"/>
    </location>
</feature>
<reference evidence="2" key="2">
    <citation type="submission" date="2023-06" db="EMBL/GenBank/DDBJ databases">
        <authorList>
            <consortium name="Lawrence Berkeley National Laboratory"/>
            <person name="Haridas S."/>
            <person name="Hensen N."/>
            <person name="Bonometti L."/>
            <person name="Westerberg I."/>
            <person name="Brannstrom I.O."/>
            <person name="Guillou S."/>
            <person name="Cros-Aarteil S."/>
            <person name="Calhoun S."/>
            <person name="Kuo A."/>
            <person name="Mondo S."/>
            <person name="Pangilinan J."/>
            <person name="Riley R."/>
            <person name="Labutti K."/>
            <person name="Andreopoulos B."/>
            <person name="Lipzen A."/>
            <person name="Chen C."/>
            <person name="Yanf M."/>
            <person name="Daum C."/>
            <person name="Ng V."/>
            <person name="Clum A."/>
            <person name="Steindorff A."/>
            <person name="Ohm R."/>
            <person name="Martin F."/>
            <person name="Silar P."/>
            <person name="Natvig D."/>
            <person name="Lalanne C."/>
            <person name="Gautier V."/>
            <person name="Ament-Velasquez S.L."/>
            <person name="Kruys A."/>
            <person name="Hutchinson M.I."/>
            <person name="Powell A.J."/>
            <person name="Barry K."/>
            <person name="Miller A.N."/>
            <person name="Grigoriev I.V."/>
            <person name="Debuchy R."/>
            <person name="Gladieux P."/>
            <person name="Thoren M.H."/>
            <person name="Johannesson H."/>
        </authorList>
    </citation>
    <scope>NUCLEOTIDE SEQUENCE</scope>
    <source>
        <strain evidence="2">CBS 118394</strain>
    </source>
</reference>
<accession>A0AAE0IR42</accession>
<organism evidence="2 3">
    <name type="scientific">Apodospora peruviana</name>
    <dbReference type="NCBI Taxonomy" id="516989"/>
    <lineage>
        <taxon>Eukaryota</taxon>
        <taxon>Fungi</taxon>
        <taxon>Dikarya</taxon>
        <taxon>Ascomycota</taxon>
        <taxon>Pezizomycotina</taxon>
        <taxon>Sordariomycetes</taxon>
        <taxon>Sordariomycetidae</taxon>
        <taxon>Sordariales</taxon>
        <taxon>Lasiosphaeriaceae</taxon>
        <taxon>Apodospora</taxon>
    </lineage>
</organism>
<dbReference type="InterPro" id="IPR044553">
    <property type="entry name" value="Bbox1_ANCHR"/>
</dbReference>
<dbReference type="Pfam" id="PF22586">
    <property type="entry name" value="ANCHR-like_BBOX"/>
    <property type="match status" value="1"/>
</dbReference>
<feature type="compositionally biased region" description="Basic and acidic residues" evidence="1">
    <location>
        <begin position="238"/>
        <end position="248"/>
    </location>
</feature>
<feature type="compositionally biased region" description="Basic and acidic residues" evidence="1">
    <location>
        <begin position="49"/>
        <end position="60"/>
    </location>
</feature>
<comment type="caution">
    <text evidence="2">The sequence shown here is derived from an EMBL/GenBank/DDBJ whole genome shotgun (WGS) entry which is preliminary data.</text>
</comment>
<evidence type="ECO:0000313" key="3">
    <source>
        <dbReference type="Proteomes" id="UP001283341"/>
    </source>
</evidence>
<dbReference type="Proteomes" id="UP001283341">
    <property type="component" value="Unassembled WGS sequence"/>
</dbReference>
<feature type="compositionally biased region" description="Polar residues" evidence="1">
    <location>
        <begin position="27"/>
        <end position="43"/>
    </location>
</feature>
<name>A0AAE0IR42_9PEZI</name>
<feature type="compositionally biased region" description="Acidic residues" evidence="1">
    <location>
        <begin position="135"/>
        <end position="146"/>
    </location>
</feature>
<gene>
    <name evidence="2" type="ORF">B0H66DRAFT_27325</name>
</gene>
<dbReference type="AlphaFoldDB" id="A0AAE0IR42"/>
<proteinExistence type="predicted"/>
<protein>
    <recommendedName>
        <fullName evidence="4">Abscission/NoCut checkpoint regulator</fullName>
    </recommendedName>
</protein>
<feature type="compositionally biased region" description="Polar residues" evidence="1">
    <location>
        <begin position="188"/>
        <end position="205"/>
    </location>
</feature>